<dbReference type="InterPro" id="IPR036625">
    <property type="entry name" value="E3-bd_dom_sf"/>
</dbReference>
<evidence type="ECO:0000256" key="6">
    <source>
        <dbReference type="ARBA" id="ARBA00023315"/>
    </source>
</evidence>
<dbReference type="PROSITE" id="PS51826">
    <property type="entry name" value="PSBD"/>
    <property type="match status" value="1"/>
</dbReference>
<evidence type="ECO:0000256" key="5">
    <source>
        <dbReference type="ARBA" id="ARBA00022823"/>
    </source>
</evidence>
<feature type="compositionally biased region" description="Acidic residues" evidence="10">
    <location>
        <begin position="109"/>
        <end position="131"/>
    </location>
</feature>
<evidence type="ECO:0000256" key="10">
    <source>
        <dbReference type="SAM" id="MobiDB-lite"/>
    </source>
</evidence>
<dbReference type="InterPro" id="IPR004167">
    <property type="entry name" value="PSBD"/>
</dbReference>
<dbReference type="EC" id="2.3.1.-" evidence="9"/>
<comment type="caution">
    <text evidence="13">The sequence shown here is derived from an EMBL/GenBank/DDBJ whole genome shotgun (WGS) entry which is preliminary data.</text>
</comment>
<dbReference type="SUPFAM" id="SSF51230">
    <property type="entry name" value="Single hybrid motif"/>
    <property type="match status" value="1"/>
</dbReference>
<gene>
    <name evidence="13" type="ORF">G4L39_11685</name>
</gene>
<evidence type="ECO:0000256" key="3">
    <source>
        <dbReference type="ARBA" id="ARBA00011484"/>
    </source>
</evidence>
<protein>
    <recommendedName>
        <fullName evidence="9">Dihydrolipoamide acetyltransferase component of pyruvate dehydrogenase complex</fullName>
        <ecNumber evidence="9">2.3.1.-</ecNumber>
    </recommendedName>
</protein>
<feature type="domain" description="Peripheral subunit-binding (PSBD)" evidence="12">
    <location>
        <begin position="140"/>
        <end position="177"/>
    </location>
</feature>
<dbReference type="GO" id="GO:0006086">
    <property type="term" value="P:pyruvate decarboxylation to acetyl-CoA"/>
    <property type="evidence" value="ECO:0007669"/>
    <property type="project" value="TreeGrafter"/>
</dbReference>
<dbReference type="Pfam" id="PF02817">
    <property type="entry name" value="E3_binding"/>
    <property type="match status" value="1"/>
</dbReference>
<evidence type="ECO:0000256" key="9">
    <source>
        <dbReference type="RuleBase" id="RU003423"/>
    </source>
</evidence>
<dbReference type="InterPro" id="IPR003016">
    <property type="entry name" value="2-oxoA_DH_lipoyl-BS"/>
</dbReference>
<evidence type="ECO:0000256" key="1">
    <source>
        <dbReference type="ARBA" id="ARBA00001938"/>
    </source>
</evidence>
<dbReference type="Gene3D" id="4.10.320.10">
    <property type="entry name" value="E3-binding domain"/>
    <property type="match status" value="1"/>
</dbReference>
<comment type="similarity">
    <text evidence="2 9">Belongs to the 2-oxoacid dehydrogenase family.</text>
</comment>
<dbReference type="Gene3D" id="2.40.50.100">
    <property type="match status" value="1"/>
</dbReference>
<dbReference type="RefSeq" id="WP_165108364.1">
    <property type="nucleotide sequence ID" value="NZ_JAAKYA010000079.1"/>
</dbReference>
<dbReference type="InterPro" id="IPR000089">
    <property type="entry name" value="Biotin_lipoyl"/>
</dbReference>
<dbReference type="PANTHER" id="PTHR43178:SF2">
    <property type="entry name" value="DIHYDROLIPOYLLYSINE-RESIDUE ACETYLTRANSFERASE COMPONENT OF PYRUVATE DEHYDROGENASE COMPLEX"/>
    <property type="match status" value="1"/>
</dbReference>
<evidence type="ECO:0000256" key="2">
    <source>
        <dbReference type="ARBA" id="ARBA00007317"/>
    </source>
</evidence>
<accession>A0A6M1RRL7</accession>
<keyword evidence="4 9" id="KW-0808">Transferase</keyword>
<dbReference type="Proteomes" id="UP000477311">
    <property type="component" value="Unassembled WGS sequence"/>
</dbReference>
<proteinExistence type="inferred from homology"/>
<dbReference type="Pfam" id="PF00364">
    <property type="entry name" value="Biotin_lipoyl"/>
    <property type="match status" value="1"/>
</dbReference>
<organism evidence="13 14">
    <name type="scientific">Limisphaera ngatamarikiensis</name>
    <dbReference type="NCBI Taxonomy" id="1324935"/>
    <lineage>
        <taxon>Bacteria</taxon>
        <taxon>Pseudomonadati</taxon>
        <taxon>Verrucomicrobiota</taxon>
        <taxon>Verrucomicrobiia</taxon>
        <taxon>Limisphaerales</taxon>
        <taxon>Limisphaeraceae</taxon>
        <taxon>Limisphaera</taxon>
    </lineage>
</organism>
<dbReference type="SUPFAM" id="SSF47005">
    <property type="entry name" value="Peripheral subunit-binding domain of 2-oxo acid dehydrogenase complex"/>
    <property type="match status" value="1"/>
</dbReference>
<dbReference type="InterPro" id="IPR050743">
    <property type="entry name" value="2-oxoacid_DH_E2_comp"/>
</dbReference>
<dbReference type="PROSITE" id="PS00189">
    <property type="entry name" value="LIPOYL"/>
    <property type="match status" value="1"/>
</dbReference>
<dbReference type="InterPro" id="IPR001078">
    <property type="entry name" value="2-oxoacid_DH_actylTfrase"/>
</dbReference>
<keyword evidence="5 9" id="KW-0450">Lipoyl</keyword>
<evidence type="ECO:0000259" key="12">
    <source>
        <dbReference type="PROSITE" id="PS51826"/>
    </source>
</evidence>
<sequence length="452" mass="48949">MDIKLPPLGEGADSGVVVSVLVKPGDTISPGQPLLELENEKAIATIPAEHAGTVVEVYVRPGEKISVGQRILKLQTGTTAAGAGAATAPPAETRRRAAKPAPAAAPEPPEPEVEVEETPEAAVLAEEEEEEAPRPVAAPVAPPSVRRLARELGIDLSKVRGTDPGGRITRQDLRNYIQRLQSIAVKYKQVVSRQSTPAAAPATAPAGPPPAEPVDFAKWGPVRREPLTTLREVIARRMWESWSAIPHVTQFDEADFTRINQLRKQYGPAYEQKGVKLTVTPFIVRAVVDTLQKHPVFNSSLDEVARELVVKEYYHIGLAVDTEHGLLVPVLRDADRKSLLELAREIESLAQRARERKLAREEMQGGSFTISNQGAIGGAHFTPIVNRPEVAILGVGRGTLKPVVRDGQVVVRLMVPLAVSYDHRVIDGGGAARFIVDLVRALEEFPEEAVKL</sequence>
<evidence type="ECO:0000313" key="13">
    <source>
        <dbReference type="EMBL" id="NGO40047.1"/>
    </source>
</evidence>
<comment type="function">
    <text evidence="7">The pyruvate dehydrogenase complex catalyzes the overall conversion of pyruvate to acetyl-CoA and CO(2). It contains multiple copies of three enzymatic components: pyruvate dehydrogenase (E1), dihydrolipoamide acetyltransferase (E2) and lipoamide dehydrogenase (E3).</text>
</comment>
<evidence type="ECO:0000256" key="4">
    <source>
        <dbReference type="ARBA" id="ARBA00022679"/>
    </source>
</evidence>
<comment type="subunit">
    <text evidence="3">Forms a 24-polypeptide structural core with octahedral symmetry.</text>
</comment>
<feature type="domain" description="Lipoyl-binding" evidence="11">
    <location>
        <begin position="1"/>
        <end position="75"/>
    </location>
</feature>
<name>A0A6M1RRL7_9BACT</name>
<dbReference type="AlphaFoldDB" id="A0A6M1RRL7"/>
<comment type="catalytic activity">
    <reaction evidence="8">
        <text>N(6)-[(R)-dihydrolipoyl]-L-lysyl-[protein] + acetyl-CoA = N(6)-[(R)-S(8)-acetyldihydrolipoyl]-L-lysyl-[protein] + CoA</text>
        <dbReference type="Rhea" id="RHEA:17017"/>
        <dbReference type="Rhea" id="RHEA-COMP:10475"/>
        <dbReference type="Rhea" id="RHEA-COMP:10478"/>
        <dbReference type="ChEBI" id="CHEBI:57287"/>
        <dbReference type="ChEBI" id="CHEBI:57288"/>
        <dbReference type="ChEBI" id="CHEBI:83100"/>
        <dbReference type="ChEBI" id="CHEBI:83111"/>
        <dbReference type="EC" id="2.3.1.12"/>
    </reaction>
</comment>
<keyword evidence="6 9" id="KW-0012">Acyltransferase</keyword>
<dbReference type="CDD" id="cd06849">
    <property type="entry name" value="lipoyl_domain"/>
    <property type="match status" value="1"/>
</dbReference>
<evidence type="ECO:0000259" key="11">
    <source>
        <dbReference type="PROSITE" id="PS50968"/>
    </source>
</evidence>
<evidence type="ECO:0000313" key="14">
    <source>
        <dbReference type="Proteomes" id="UP000477311"/>
    </source>
</evidence>
<dbReference type="GO" id="GO:0004742">
    <property type="term" value="F:dihydrolipoyllysine-residue acetyltransferase activity"/>
    <property type="evidence" value="ECO:0007669"/>
    <property type="project" value="UniProtKB-EC"/>
</dbReference>
<dbReference type="SUPFAM" id="SSF52777">
    <property type="entry name" value="CoA-dependent acyltransferases"/>
    <property type="match status" value="1"/>
</dbReference>
<dbReference type="Pfam" id="PF00198">
    <property type="entry name" value="2-oxoacid_dh"/>
    <property type="match status" value="1"/>
</dbReference>
<dbReference type="EMBL" id="JAAKYA010000079">
    <property type="protein sequence ID" value="NGO40047.1"/>
    <property type="molecule type" value="Genomic_DNA"/>
</dbReference>
<dbReference type="PANTHER" id="PTHR43178">
    <property type="entry name" value="DIHYDROLIPOAMIDE ACETYLTRANSFERASE COMPONENT OF PYRUVATE DEHYDROGENASE COMPLEX"/>
    <property type="match status" value="1"/>
</dbReference>
<reference evidence="13 14" key="1">
    <citation type="submission" date="2020-02" db="EMBL/GenBank/DDBJ databases">
        <title>Draft genome sequence of Limisphaera ngatamarikiensis NGM72.4T, a thermophilic Verrucomicrobia grouped in subdivision 3.</title>
        <authorList>
            <person name="Carere C.R."/>
            <person name="Steen J."/>
            <person name="Hugenholtz P."/>
            <person name="Stott M.B."/>
        </authorList>
    </citation>
    <scope>NUCLEOTIDE SEQUENCE [LARGE SCALE GENOMIC DNA]</scope>
    <source>
        <strain evidence="13 14">NGM72.4</strain>
    </source>
</reference>
<dbReference type="GO" id="GO:0005737">
    <property type="term" value="C:cytoplasm"/>
    <property type="evidence" value="ECO:0007669"/>
    <property type="project" value="TreeGrafter"/>
</dbReference>
<dbReference type="InterPro" id="IPR011053">
    <property type="entry name" value="Single_hybrid_motif"/>
</dbReference>
<keyword evidence="14" id="KW-1185">Reference proteome</keyword>
<dbReference type="Gene3D" id="3.30.559.10">
    <property type="entry name" value="Chloramphenicol acetyltransferase-like domain"/>
    <property type="match status" value="1"/>
</dbReference>
<evidence type="ECO:0000256" key="7">
    <source>
        <dbReference type="ARBA" id="ARBA00025211"/>
    </source>
</evidence>
<comment type="cofactor">
    <cofactor evidence="1 9">
        <name>(R)-lipoate</name>
        <dbReference type="ChEBI" id="CHEBI:83088"/>
    </cofactor>
</comment>
<dbReference type="GO" id="GO:0031405">
    <property type="term" value="F:lipoic acid binding"/>
    <property type="evidence" value="ECO:0007669"/>
    <property type="project" value="TreeGrafter"/>
</dbReference>
<evidence type="ECO:0000256" key="8">
    <source>
        <dbReference type="ARBA" id="ARBA00048370"/>
    </source>
</evidence>
<feature type="region of interest" description="Disordered" evidence="10">
    <location>
        <begin position="196"/>
        <end position="217"/>
    </location>
</feature>
<dbReference type="InterPro" id="IPR023213">
    <property type="entry name" value="CAT-like_dom_sf"/>
</dbReference>
<dbReference type="PROSITE" id="PS50968">
    <property type="entry name" value="BIOTINYL_LIPOYL"/>
    <property type="match status" value="1"/>
</dbReference>
<feature type="region of interest" description="Disordered" evidence="10">
    <location>
        <begin position="77"/>
        <end position="138"/>
    </location>
</feature>
<feature type="compositionally biased region" description="Low complexity" evidence="10">
    <location>
        <begin position="77"/>
        <end position="91"/>
    </location>
</feature>
<dbReference type="FunFam" id="3.30.559.10:FF:000004">
    <property type="entry name" value="Acetyltransferase component of pyruvate dehydrogenase complex"/>
    <property type="match status" value="1"/>
</dbReference>